<comment type="caution">
    <text evidence="2">The sequence shown here is derived from an EMBL/GenBank/DDBJ whole genome shotgun (WGS) entry which is preliminary data.</text>
</comment>
<dbReference type="PATRIC" id="fig|1423770.3.peg.417"/>
<sequence>MRKTKKTLQRNRKIWKKSTAKADVISSDGFDSENEYVSTSLDQLKNHNQALIKGTVYKLQKMSSPQNMAYTKATIHVDKVISGDRTLQGRDVYVAFSGGLVSFDRWYANMSKPKDSNHEIFVKNDEFPMPSIGSKVITGLVPNHLDEATEYNDSLKQSGFTIKNSYALDIPRYNFWIKRPKDKRYKLNNPKIVKKNNDLTKELQKLTKQINRKYNHM</sequence>
<feature type="coiled-coil region" evidence="1">
    <location>
        <begin position="189"/>
        <end position="216"/>
    </location>
</feature>
<evidence type="ECO:0000313" key="3">
    <source>
        <dbReference type="Proteomes" id="UP000050872"/>
    </source>
</evidence>
<evidence type="ECO:0000313" key="2">
    <source>
        <dbReference type="EMBL" id="KRL44013.1"/>
    </source>
</evidence>
<proteinExistence type="predicted"/>
<dbReference type="Proteomes" id="UP000050872">
    <property type="component" value="Unassembled WGS sequence"/>
</dbReference>
<dbReference type="AlphaFoldDB" id="A0A0R1QGS8"/>
<keyword evidence="1" id="KW-0175">Coiled coil</keyword>
<gene>
    <name evidence="2" type="ORF">FD29_GL000413</name>
</gene>
<organism evidence="2 3">
    <name type="scientific">Companilactobacillus mindensis DSM 14500</name>
    <dbReference type="NCBI Taxonomy" id="1423770"/>
    <lineage>
        <taxon>Bacteria</taxon>
        <taxon>Bacillati</taxon>
        <taxon>Bacillota</taxon>
        <taxon>Bacilli</taxon>
        <taxon>Lactobacillales</taxon>
        <taxon>Lactobacillaceae</taxon>
        <taxon>Companilactobacillus</taxon>
    </lineage>
</organism>
<dbReference type="EMBL" id="AZEZ01000062">
    <property type="protein sequence ID" value="KRL44013.1"/>
    <property type="molecule type" value="Genomic_DNA"/>
</dbReference>
<protein>
    <submittedName>
        <fullName evidence="2">Uncharacterized protein</fullName>
    </submittedName>
</protein>
<reference evidence="2 3" key="1">
    <citation type="journal article" date="2015" name="Genome Announc.">
        <title>Expanding the biotechnology potential of lactobacilli through comparative genomics of 213 strains and associated genera.</title>
        <authorList>
            <person name="Sun Z."/>
            <person name="Harris H.M."/>
            <person name="McCann A."/>
            <person name="Guo C."/>
            <person name="Argimon S."/>
            <person name="Zhang W."/>
            <person name="Yang X."/>
            <person name="Jeffery I.B."/>
            <person name="Cooney J.C."/>
            <person name="Kagawa T.F."/>
            <person name="Liu W."/>
            <person name="Song Y."/>
            <person name="Salvetti E."/>
            <person name="Wrobel A."/>
            <person name="Rasinkangas P."/>
            <person name="Parkhill J."/>
            <person name="Rea M.C."/>
            <person name="O'Sullivan O."/>
            <person name="Ritari J."/>
            <person name="Douillard F.P."/>
            <person name="Paul Ross R."/>
            <person name="Yang R."/>
            <person name="Briner A.E."/>
            <person name="Felis G.E."/>
            <person name="de Vos W.M."/>
            <person name="Barrangou R."/>
            <person name="Klaenhammer T.R."/>
            <person name="Caufield P.W."/>
            <person name="Cui Y."/>
            <person name="Zhang H."/>
            <person name="O'Toole P.W."/>
        </authorList>
    </citation>
    <scope>NUCLEOTIDE SEQUENCE [LARGE SCALE GENOMIC DNA]</scope>
    <source>
        <strain evidence="2 3">DSM 14500</strain>
    </source>
</reference>
<accession>A0A0R1QGS8</accession>
<keyword evidence="3" id="KW-1185">Reference proteome</keyword>
<evidence type="ECO:0000256" key="1">
    <source>
        <dbReference type="SAM" id="Coils"/>
    </source>
</evidence>
<name>A0A0R1QGS8_9LACO</name>